<dbReference type="InterPro" id="IPR015946">
    <property type="entry name" value="KH_dom-like_a/b"/>
</dbReference>
<dbReference type="InterPro" id="IPR023799">
    <property type="entry name" value="RbfA_dom_sf"/>
</dbReference>
<dbReference type="Proteomes" id="UP000199249">
    <property type="component" value="Unassembled WGS sequence"/>
</dbReference>
<keyword evidence="1 2" id="KW-0690">Ribosome biogenesis</keyword>
<comment type="subcellular location">
    <subcellularLocation>
        <location evidence="2">Cytoplasm</location>
    </subcellularLocation>
</comment>
<comment type="function">
    <text evidence="2">One of several proteins that assist in the late maturation steps of the functional core of the 30S ribosomal subunit. Associates with free 30S ribosomal subunits (but not with 30S subunits that are part of 70S ribosomes or polysomes). Required for efficient processing of 16S rRNA. May interact with the 5'-terminal helix region of 16S rRNA.</text>
</comment>
<dbReference type="Gene3D" id="3.30.300.20">
    <property type="match status" value="1"/>
</dbReference>
<evidence type="ECO:0000313" key="4">
    <source>
        <dbReference type="EMBL" id="SDY19291.1"/>
    </source>
</evidence>
<dbReference type="GO" id="GO:0005829">
    <property type="term" value="C:cytosol"/>
    <property type="evidence" value="ECO:0007669"/>
    <property type="project" value="TreeGrafter"/>
</dbReference>
<dbReference type="GO" id="GO:0043024">
    <property type="term" value="F:ribosomal small subunit binding"/>
    <property type="evidence" value="ECO:0007669"/>
    <property type="project" value="TreeGrafter"/>
</dbReference>
<dbReference type="EMBL" id="FNOV01000006">
    <property type="protein sequence ID" value="SDY19291.1"/>
    <property type="molecule type" value="Genomic_DNA"/>
</dbReference>
<dbReference type="InterPro" id="IPR000238">
    <property type="entry name" value="RbfA"/>
</dbReference>
<dbReference type="PANTHER" id="PTHR33515">
    <property type="entry name" value="RIBOSOME-BINDING FACTOR A, CHLOROPLASTIC-RELATED"/>
    <property type="match status" value="1"/>
</dbReference>
<dbReference type="STRING" id="651662.SAMN04488069_106163"/>
<evidence type="ECO:0000256" key="3">
    <source>
        <dbReference type="SAM" id="MobiDB-lite"/>
    </source>
</evidence>
<dbReference type="OrthoDB" id="9811910at2"/>
<keyword evidence="5" id="KW-1185">Reference proteome</keyword>
<comment type="subunit">
    <text evidence="2">Monomer. Binds 30S ribosomal subunits, but not 50S ribosomal subunits or 70S ribosomes.</text>
</comment>
<reference evidence="5" key="1">
    <citation type="submission" date="2016-10" db="EMBL/GenBank/DDBJ databases">
        <authorList>
            <person name="Varghese N."/>
            <person name="Submissions S."/>
        </authorList>
    </citation>
    <scope>NUCLEOTIDE SEQUENCE [LARGE SCALE GENOMIC DNA]</scope>
    <source>
        <strain evidence="5">CGMCC 1.8975</strain>
    </source>
</reference>
<evidence type="ECO:0000256" key="2">
    <source>
        <dbReference type="HAMAP-Rule" id="MF_00003"/>
    </source>
</evidence>
<feature type="compositionally biased region" description="Low complexity" evidence="3">
    <location>
        <begin position="130"/>
        <end position="139"/>
    </location>
</feature>
<accession>A0A1H3HUV7</accession>
<dbReference type="HAMAP" id="MF_00003">
    <property type="entry name" value="RbfA"/>
    <property type="match status" value="1"/>
</dbReference>
<dbReference type="AlphaFoldDB" id="A0A1H3HUV7"/>
<dbReference type="GO" id="GO:0030490">
    <property type="term" value="P:maturation of SSU-rRNA"/>
    <property type="evidence" value="ECO:0007669"/>
    <property type="project" value="UniProtKB-UniRule"/>
</dbReference>
<name>A0A1H3HUV7_9BACT</name>
<comment type="similarity">
    <text evidence="2">Belongs to the RbfA family.</text>
</comment>
<gene>
    <name evidence="2" type="primary">rbfA</name>
    <name evidence="4" type="ORF">SAMN04488069_106163</name>
</gene>
<dbReference type="RefSeq" id="WP_092739851.1">
    <property type="nucleotide sequence ID" value="NZ_FNOV01000006.1"/>
</dbReference>
<dbReference type="SUPFAM" id="SSF89919">
    <property type="entry name" value="Ribosome-binding factor A, RbfA"/>
    <property type="match status" value="1"/>
</dbReference>
<dbReference type="PANTHER" id="PTHR33515:SF1">
    <property type="entry name" value="RIBOSOME-BINDING FACTOR A, CHLOROPLASTIC-RELATED"/>
    <property type="match status" value="1"/>
</dbReference>
<feature type="region of interest" description="Disordered" evidence="3">
    <location>
        <begin position="121"/>
        <end position="153"/>
    </location>
</feature>
<evidence type="ECO:0000313" key="5">
    <source>
        <dbReference type="Proteomes" id="UP000199249"/>
    </source>
</evidence>
<sequence length="153" mass="16693">MESKRQQKVASLLQQELAAVFQRDLPHLFPGLPPGINLVRVSPDLGVARVYLSVLSIGSVADKASKGEAQMQLVQDTSKEIRQALAKRIRRQLRIVPELVFFLDDSAAYAAQMDRVFGDLEIPPAPTEPTPGEATDAATSIGKRPRLFGGSEE</sequence>
<dbReference type="Pfam" id="PF02033">
    <property type="entry name" value="RBFA"/>
    <property type="match status" value="1"/>
</dbReference>
<organism evidence="4 5">
    <name type="scientific">Hymenobacter psychrophilus</name>
    <dbReference type="NCBI Taxonomy" id="651662"/>
    <lineage>
        <taxon>Bacteria</taxon>
        <taxon>Pseudomonadati</taxon>
        <taxon>Bacteroidota</taxon>
        <taxon>Cytophagia</taxon>
        <taxon>Cytophagales</taxon>
        <taxon>Hymenobacteraceae</taxon>
        <taxon>Hymenobacter</taxon>
    </lineage>
</organism>
<proteinExistence type="inferred from homology"/>
<evidence type="ECO:0000256" key="1">
    <source>
        <dbReference type="ARBA" id="ARBA00022517"/>
    </source>
</evidence>
<protein>
    <recommendedName>
        <fullName evidence="2">Ribosome-binding factor A</fullName>
    </recommendedName>
</protein>
<keyword evidence="2" id="KW-0963">Cytoplasm</keyword>